<reference evidence="1 2" key="2">
    <citation type="journal article" date="2010" name="Nucleic Acids Res.">
        <title>BeetleBase in 2010: revisions to provide comprehensive genomic information for Tribolium castaneum.</title>
        <authorList>
            <person name="Kim H.S."/>
            <person name="Murphy T."/>
            <person name="Xia J."/>
            <person name="Caragea D."/>
            <person name="Park Y."/>
            <person name="Beeman R.W."/>
            <person name="Lorenzen M.D."/>
            <person name="Butcher S."/>
            <person name="Manak J.R."/>
            <person name="Brown S.J."/>
        </authorList>
    </citation>
    <scope>GENOME REANNOTATION</scope>
    <source>
        <strain evidence="1 2">Georgia GA2</strain>
    </source>
</reference>
<name>D6WZ47_TRICA</name>
<dbReference type="AlphaFoldDB" id="D6WZ47"/>
<evidence type="ECO:0000313" key="2">
    <source>
        <dbReference type="Proteomes" id="UP000007266"/>
    </source>
</evidence>
<evidence type="ECO:0000313" key="1">
    <source>
        <dbReference type="EMBL" id="EFA09759.1"/>
    </source>
</evidence>
<organism evidence="1 2">
    <name type="scientific">Tribolium castaneum</name>
    <name type="common">Red flour beetle</name>
    <dbReference type="NCBI Taxonomy" id="7070"/>
    <lineage>
        <taxon>Eukaryota</taxon>
        <taxon>Metazoa</taxon>
        <taxon>Ecdysozoa</taxon>
        <taxon>Arthropoda</taxon>
        <taxon>Hexapoda</taxon>
        <taxon>Insecta</taxon>
        <taxon>Pterygota</taxon>
        <taxon>Neoptera</taxon>
        <taxon>Endopterygota</taxon>
        <taxon>Coleoptera</taxon>
        <taxon>Polyphaga</taxon>
        <taxon>Cucujiformia</taxon>
        <taxon>Tenebrionidae</taxon>
        <taxon>Tenebrionidae incertae sedis</taxon>
        <taxon>Tribolium</taxon>
    </lineage>
</organism>
<dbReference type="EMBL" id="KQ971372">
    <property type="protein sequence ID" value="EFA09759.1"/>
    <property type="molecule type" value="Genomic_DNA"/>
</dbReference>
<accession>D6WZ47</accession>
<reference evidence="1 2" key="1">
    <citation type="journal article" date="2008" name="Nature">
        <title>The genome of the model beetle and pest Tribolium castaneum.</title>
        <authorList>
            <consortium name="Tribolium Genome Sequencing Consortium"/>
            <person name="Richards S."/>
            <person name="Gibbs R.A."/>
            <person name="Weinstock G.M."/>
            <person name="Brown S.J."/>
            <person name="Denell R."/>
            <person name="Beeman R.W."/>
            <person name="Gibbs R."/>
            <person name="Beeman R.W."/>
            <person name="Brown S.J."/>
            <person name="Bucher G."/>
            <person name="Friedrich M."/>
            <person name="Grimmelikhuijzen C.J."/>
            <person name="Klingler M."/>
            <person name="Lorenzen M."/>
            <person name="Richards S."/>
            <person name="Roth S."/>
            <person name="Schroder R."/>
            <person name="Tautz D."/>
            <person name="Zdobnov E.M."/>
            <person name="Muzny D."/>
            <person name="Gibbs R.A."/>
            <person name="Weinstock G.M."/>
            <person name="Attaway T."/>
            <person name="Bell S."/>
            <person name="Buhay C.J."/>
            <person name="Chandrabose M.N."/>
            <person name="Chavez D."/>
            <person name="Clerk-Blankenburg K.P."/>
            <person name="Cree A."/>
            <person name="Dao M."/>
            <person name="Davis C."/>
            <person name="Chacko J."/>
            <person name="Dinh H."/>
            <person name="Dugan-Rocha S."/>
            <person name="Fowler G."/>
            <person name="Garner T.T."/>
            <person name="Garnes J."/>
            <person name="Gnirke A."/>
            <person name="Hawes A."/>
            <person name="Hernandez J."/>
            <person name="Hines S."/>
            <person name="Holder M."/>
            <person name="Hume J."/>
            <person name="Jhangiani S.N."/>
            <person name="Joshi V."/>
            <person name="Khan Z.M."/>
            <person name="Jackson L."/>
            <person name="Kovar C."/>
            <person name="Kowis A."/>
            <person name="Lee S."/>
            <person name="Lewis L.R."/>
            <person name="Margolis J."/>
            <person name="Morgan M."/>
            <person name="Nazareth L.V."/>
            <person name="Nguyen N."/>
            <person name="Okwuonu G."/>
            <person name="Parker D."/>
            <person name="Richards S."/>
            <person name="Ruiz S.J."/>
            <person name="Santibanez J."/>
            <person name="Savard J."/>
            <person name="Scherer S.E."/>
            <person name="Schneider B."/>
            <person name="Sodergren E."/>
            <person name="Tautz D."/>
            <person name="Vattahil S."/>
            <person name="Villasana D."/>
            <person name="White C.S."/>
            <person name="Wright R."/>
            <person name="Park Y."/>
            <person name="Beeman R.W."/>
            <person name="Lord J."/>
            <person name="Oppert B."/>
            <person name="Lorenzen M."/>
            <person name="Brown S."/>
            <person name="Wang L."/>
            <person name="Savard J."/>
            <person name="Tautz D."/>
            <person name="Richards S."/>
            <person name="Weinstock G."/>
            <person name="Gibbs R.A."/>
            <person name="Liu Y."/>
            <person name="Worley K."/>
            <person name="Weinstock G."/>
            <person name="Elsik C.G."/>
            <person name="Reese J.T."/>
            <person name="Elhaik E."/>
            <person name="Landan G."/>
            <person name="Graur D."/>
            <person name="Arensburger P."/>
            <person name="Atkinson P."/>
            <person name="Beeman R.W."/>
            <person name="Beidler J."/>
            <person name="Brown S.J."/>
            <person name="Demuth J.P."/>
            <person name="Drury D.W."/>
            <person name="Du Y.Z."/>
            <person name="Fujiwara H."/>
            <person name="Lorenzen M."/>
            <person name="Maselli V."/>
            <person name="Osanai M."/>
            <person name="Park Y."/>
            <person name="Robertson H.M."/>
            <person name="Tu Z."/>
            <person name="Wang J.J."/>
            <person name="Wang S."/>
            <person name="Richards S."/>
            <person name="Song H."/>
            <person name="Zhang L."/>
            <person name="Sodergren E."/>
            <person name="Werner D."/>
            <person name="Stanke M."/>
            <person name="Morgenstern B."/>
            <person name="Solovyev V."/>
            <person name="Kosarev P."/>
            <person name="Brown G."/>
            <person name="Chen H.C."/>
            <person name="Ermolaeva O."/>
            <person name="Hlavina W."/>
            <person name="Kapustin Y."/>
            <person name="Kiryutin B."/>
            <person name="Kitts P."/>
            <person name="Maglott D."/>
            <person name="Pruitt K."/>
            <person name="Sapojnikov V."/>
            <person name="Souvorov A."/>
            <person name="Mackey A.J."/>
            <person name="Waterhouse R.M."/>
            <person name="Wyder S."/>
            <person name="Zdobnov E.M."/>
            <person name="Zdobnov E.M."/>
            <person name="Wyder S."/>
            <person name="Kriventseva E.V."/>
            <person name="Kadowaki T."/>
            <person name="Bork P."/>
            <person name="Aranda M."/>
            <person name="Bao R."/>
            <person name="Beermann A."/>
            <person name="Berns N."/>
            <person name="Bolognesi R."/>
            <person name="Bonneton F."/>
            <person name="Bopp D."/>
            <person name="Brown S.J."/>
            <person name="Bucher G."/>
            <person name="Butts T."/>
            <person name="Chaumot A."/>
            <person name="Denell R.E."/>
            <person name="Ferrier D.E."/>
            <person name="Friedrich M."/>
            <person name="Gordon C.M."/>
            <person name="Jindra M."/>
            <person name="Klingler M."/>
            <person name="Lan Q."/>
            <person name="Lattorff H.M."/>
            <person name="Laudet V."/>
            <person name="von Levetsow C."/>
            <person name="Liu Z."/>
            <person name="Lutz R."/>
            <person name="Lynch J.A."/>
            <person name="da Fonseca R.N."/>
            <person name="Posnien N."/>
            <person name="Reuter R."/>
            <person name="Roth S."/>
            <person name="Savard J."/>
            <person name="Schinko J.B."/>
            <person name="Schmitt C."/>
            <person name="Schoppmeier M."/>
            <person name="Schroder R."/>
            <person name="Shippy T.D."/>
            <person name="Simonnet F."/>
            <person name="Marques-Souza H."/>
            <person name="Tautz D."/>
            <person name="Tomoyasu Y."/>
            <person name="Trauner J."/>
            <person name="Van der Zee M."/>
            <person name="Vervoort M."/>
            <person name="Wittkopp N."/>
            <person name="Wimmer E.A."/>
            <person name="Yang X."/>
            <person name="Jones A.K."/>
            <person name="Sattelle D.B."/>
            <person name="Ebert P.R."/>
            <person name="Nelson D."/>
            <person name="Scott J.G."/>
            <person name="Beeman R.W."/>
            <person name="Muthukrishnan S."/>
            <person name="Kramer K.J."/>
            <person name="Arakane Y."/>
            <person name="Beeman R.W."/>
            <person name="Zhu Q."/>
            <person name="Hogenkamp D."/>
            <person name="Dixit R."/>
            <person name="Oppert B."/>
            <person name="Jiang H."/>
            <person name="Zou Z."/>
            <person name="Marshall J."/>
            <person name="Elpidina E."/>
            <person name="Vinokurov K."/>
            <person name="Oppert C."/>
            <person name="Zou Z."/>
            <person name="Evans J."/>
            <person name="Lu Z."/>
            <person name="Zhao P."/>
            <person name="Sumathipala N."/>
            <person name="Altincicek B."/>
            <person name="Vilcinskas A."/>
            <person name="Williams M."/>
            <person name="Hultmark D."/>
            <person name="Hetru C."/>
            <person name="Jiang H."/>
            <person name="Grimmelikhuijzen C.J."/>
            <person name="Hauser F."/>
            <person name="Cazzamali G."/>
            <person name="Williamson M."/>
            <person name="Park Y."/>
            <person name="Li B."/>
            <person name="Tanaka Y."/>
            <person name="Predel R."/>
            <person name="Neupert S."/>
            <person name="Schachtner J."/>
            <person name="Verleyen P."/>
            <person name="Raible F."/>
            <person name="Bork P."/>
            <person name="Friedrich M."/>
            <person name="Walden K.K."/>
            <person name="Robertson H.M."/>
            <person name="Angeli S."/>
            <person name="Foret S."/>
            <person name="Bucher G."/>
            <person name="Schuetz S."/>
            <person name="Maleszka R."/>
            <person name="Wimmer E.A."/>
            <person name="Beeman R.W."/>
            <person name="Lorenzen M."/>
            <person name="Tomoyasu Y."/>
            <person name="Miller S.C."/>
            <person name="Grossmann D."/>
            <person name="Bucher G."/>
        </authorList>
    </citation>
    <scope>NUCLEOTIDE SEQUENCE [LARGE SCALE GENOMIC DNA]</scope>
    <source>
        <strain evidence="1 2">Georgia GA2</strain>
    </source>
</reference>
<dbReference type="HOGENOM" id="CLU_1940826_0_0_1"/>
<dbReference type="InParanoid" id="D6WZ47"/>
<proteinExistence type="predicted"/>
<dbReference type="Proteomes" id="UP000007266">
    <property type="component" value="Linkage group 9"/>
</dbReference>
<protein>
    <submittedName>
        <fullName evidence="1">Uncharacterized protein</fullName>
    </submittedName>
</protein>
<keyword evidence="2" id="KW-1185">Reference proteome</keyword>
<gene>
    <name evidence="1" type="primary">GLEAN_11898</name>
    <name evidence="1" type="ORF">TcasGA2_TC011898</name>
</gene>
<sequence>MVARPTVRDASGRTRRSAEAPLLTLVNKIDGSIDPFRIRNEKCKHDWSSFGPNDVIHLHRSARKHSFVFGNGTKDASGTKKRREHAHNKVFTIAATLNVAWTLLKPAICRTIAIHLHKPLPVHQVTYFFD</sequence>